<keyword evidence="4" id="KW-1185">Reference proteome</keyword>
<dbReference type="HOGENOM" id="CLU_876940_0_0_14"/>
<evidence type="ECO:0000313" key="3">
    <source>
        <dbReference type="EMBL" id="AGL90055.1"/>
    </source>
</evidence>
<accession>R4RL53</accession>
<dbReference type="Gene3D" id="1.20.5.340">
    <property type="match status" value="1"/>
</dbReference>
<proteinExistence type="predicted"/>
<feature type="region of interest" description="Disordered" evidence="2">
    <location>
        <begin position="1"/>
        <end position="25"/>
    </location>
</feature>
<protein>
    <submittedName>
        <fullName evidence="3">Uncharacterized protein</fullName>
    </submittedName>
</protein>
<evidence type="ECO:0000256" key="1">
    <source>
        <dbReference type="SAM" id="Coils"/>
    </source>
</evidence>
<feature type="compositionally biased region" description="Polar residues" evidence="2">
    <location>
        <begin position="1"/>
        <end position="10"/>
    </location>
</feature>
<dbReference type="AlphaFoldDB" id="R4RL53"/>
<reference evidence="3 4" key="1">
    <citation type="journal article" date="2013" name="BMC Genomics">
        <title>Comparison of the complete genome sequence of two closely related isolates of 'Candidatus Phytoplasma australiense' reveals genome plasticity.</title>
        <authorList>
            <person name="Andersen M.T."/>
            <person name="Liefting L.W."/>
            <person name="Havukkala I."/>
            <person name="Beever R.E."/>
        </authorList>
    </citation>
    <scope>NUCLEOTIDE SEQUENCE [LARGE SCALE GENOMIC DNA]</scope>
    <source>
        <strain evidence="3 4">NZSb11</strain>
    </source>
</reference>
<keyword evidence="1" id="KW-0175">Coiled coil</keyword>
<gene>
    <name evidence="3" type="ORF">SLY_0131</name>
</gene>
<dbReference type="KEGG" id="nzs:SLY_0131"/>
<organism evidence="3 4">
    <name type="scientific">Strawberry lethal yellows phytoplasma (CPA) str. NZSb11</name>
    <dbReference type="NCBI Taxonomy" id="980422"/>
    <lineage>
        <taxon>Bacteria</taxon>
        <taxon>Bacillati</taxon>
        <taxon>Mycoplasmatota</taxon>
        <taxon>Mollicutes</taxon>
        <taxon>Acholeplasmatales</taxon>
        <taxon>Acholeplasmataceae</taxon>
        <taxon>Candidatus Phytoplasma</taxon>
        <taxon>16SrXII (Stolbur group)</taxon>
    </lineage>
</organism>
<sequence>MRNIPYSTNGADLIFSEPTSQTEPPQNLIKLDEAKEKLKNISQELANYETNLKNAQLEYNQLLENQTPDDSLQQELNNKENHIKTLKNEMQQLEIKEQGFRSEIDALKLENKNLKEKYTNDLTKIKQELDVSKTENKQLEKEMQEIQAELVKNGNADDALVKQLNHKEAQIKELKGKINNLEANETKLQETIKQKDEEIKQLQQRVQEQVEQIIKLTAEIENNIETFKQQAMKIQQLEGAIAGLEGASGFLGSDNKELLHEINKLKTQLDAEKAAHIATKQRLEKKIVKLNEDNLRLTNDSEQLKEKGKSWQTGVKNVGAAVNIGISTKAGVMMGATWGSAAGPLGTVLGGVAGGAISGAAAVASKWDTVKKWFNW</sequence>
<name>R4RL53_PHYAS</name>
<evidence type="ECO:0000313" key="4">
    <source>
        <dbReference type="Proteomes" id="UP000013941"/>
    </source>
</evidence>
<dbReference type="EMBL" id="CP002548">
    <property type="protein sequence ID" value="AGL90055.1"/>
    <property type="molecule type" value="Genomic_DNA"/>
</dbReference>
<feature type="coiled-coil region" evidence="1">
    <location>
        <begin position="31"/>
        <end position="307"/>
    </location>
</feature>
<dbReference type="PATRIC" id="fig|980422.3.peg.122"/>
<dbReference type="Proteomes" id="UP000013941">
    <property type="component" value="Chromosome"/>
</dbReference>
<evidence type="ECO:0000256" key="2">
    <source>
        <dbReference type="SAM" id="MobiDB-lite"/>
    </source>
</evidence>